<dbReference type="PROSITE" id="PS51257">
    <property type="entry name" value="PROKAR_LIPOPROTEIN"/>
    <property type="match status" value="1"/>
</dbReference>
<keyword evidence="1" id="KW-0812">Transmembrane</keyword>
<evidence type="ECO:0000256" key="1">
    <source>
        <dbReference type="SAM" id="Phobius"/>
    </source>
</evidence>
<evidence type="ECO:0000313" key="2">
    <source>
        <dbReference type="EMBL" id="CAK9228804.1"/>
    </source>
</evidence>
<organism evidence="2 3">
    <name type="scientific">Sphagnum troendelagicum</name>
    <dbReference type="NCBI Taxonomy" id="128251"/>
    <lineage>
        <taxon>Eukaryota</taxon>
        <taxon>Viridiplantae</taxon>
        <taxon>Streptophyta</taxon>
        <taxon>Embryophyta</taxon>
        <taxon>Bryophyta</taxon>
        <taxon>Sphagnophytina</taxon>
        <taxon>Sphagnopsida</taxon>
        <taxon>Sphagnales</taxon>
        <taxon>Sphagnaceae</taxon>
        <taxon>Sphagnum</taxon>
    </lineage>
</organism>
<gene>
    <name evidence="2" type="ORF">CSSPTR1EN2_LOCUS19416</name>
</gene>
<dbReference type="Proteomes" id="UP001497512">
    <property type="component" value="Chromosome 6"/>
</dbReference>
<name>A0ABP0USK2_9BRYO</name>
<reference evidence="2" key="1">
    <citation type="submission" date="2024-02" db="EMBL/GenBank/DDBJ databases">
        <authorList>
            <consortium name="ELIXIR-Norway"/>
            <consortium name="Elixir Norway"/>
        </authorList>
    </citation>
    <scope>NUCLEOTIDE SEQUENCE</scope>
</reference>
<proteinExistence type="predicted"/>
<dbReference type="PANTHER" id="PTHR31210:SF43">
    <property type="entry name" value="STORAGE PROTEIN-RELATED"/>
    <property type="match status" value="1"/>
</dbReference>
<feature type="transmembrane region" description="Helical" evidence="1">
    <location>
        <begin position="21"/>
        <end position="40"/>
    </location>
</feature>
<keyword evidence="1" id="KW-0472">Membrane</keyword>
<sequence>MATLGRNGGGTQAKPREMLKLIVTAFGGGMIGACIGMFYMRLEGVTYCVELIGSVEFVQQEMLDDTLLCSSEIPQGTESLPHDIINSVSDLFPRRLWGRPEEDLPHKPKYLLTLTVGAAQKQGVNDAISKFSKEWQILLFHYDGKMDEWDEFEWSRNAIHIGTRKQAKWWYAKRFLHPDVVQPYEYIFIWDEDLDLEHFSAEKYIELVKKHGLEISQPGLDPDRGLTWQMTKRRGDVEVHKTAVEQPGWCTDALKPPCAGFVEIMAPVFSRKAWRCVWHIIQNDLVHGWGLDFSLQRCVEPAHERIGVVDTQWIRHKVIPSLGAQGESQDGKAGWEGVQIRCKYEWKLYTDRWQDADQKLKLANNSNP</sequence>
<evidence type="ECO:0000313" key="3">
    <source>
        <dbReference type="Proteomes" id="UP001497512"/>
    </source>
</evidence>
<dbReference type="PANTHER" id="PTHR31210">
    <property type="entry name" value="OS06G0731900 PROTEIN"/>
    <property type="match status" value="1"/>
</dbReference>
<accession>A0ABP0USK2</accession>
<dbReference type="InterPro" id="IPR007877">
    <property type="entry name" value="DUF707"/>
</dbReference>
<dbReference type="Pfam" id="PF05212">
    <property type="entry name" value="DUF707"/>
    <property type="match status" value="1"/>
</dbReference>
<dbReference type="EMBL" id="OZ019898">
    <property type="protein sequence ID" value="CAK9228804.1"/>
    <property type="molecule type" value="Genomic_DNA"/>
</dbReference>
<protein>
    <submittedName>
        <fullName evidence="2">Uncharacterized protein</fullName>
    </submittedName>
</protein>
<keyword evidence="1" id="KW-1133">Transmembrane helix</keyword>
<keyword evidence="3" id="KW-1185">Reference proteome</keyword>